<gene>
    <name evidence="9" type="ORF">J2X04_002170</name>
</gene>
<evidence type="ECO:0000256" key="6">
    <source>
        <dbReference type="SAM" id="MobiDB-lite"/>
    </source>
</evidence>
<evidence type="ECO:0000256" key="1">
    <source>
        <dbReference type="ARBA" id="ARBA00001933"/>
    </source>
</evidence>
<keyword evidence="10" id="KW-1185">Reference proteome</keyword>
<dbReference type="EMBL" id="JAVDVW010000002">
    <property type="protein sequence ID" value="MDR7099789.1"/>
    <property type="molecule type" value="Genomic_DNA"/>
</dbReference>
<sequence length="509" mass="53288">MHTSILDTIGNTPIVRLQRLAPPGTELYVKLESRNPGGSVKDRMAVAAIEDAEQRGVLRPGQTVVEATSGNTGIALAMVCAAKGYPLVVVMAENFSIERRRLMRLLGARVVLTPAALKGSGMLAKARELAAHLDGFLVEQFDNPANARAHELGTAREILASFADGPLDCFVTGAGTGGTLRGVGAVLRKESPHTRIVVCEPDNAPVLASGRAQPQDGSSHPAFRPHLMQGWTPDFIPGLTAAAVAAGVIDHVQAVDGDEAIRVTRALAREEGILSGISGGAAVAGALHVCATLAPGSRVLVMLPDAADRYLSTALFEEIDDTMNDAELALSHATPLAHFGAAPAIDPSPATGVQLQPGDAAADAELGALLTDREQPVLLFGFAWCEYARAVRRLFAHLGVPYQAVILDAPDMQAGDRGGRLRRALARHLGKATIPQVFVGSQHIGGCNETFVAMADRSLLRKLAGAGVVVPEPSDDFDPTSLLPNWQQPTGAGQPMPAAKADTPRTIEA</sequence>
<accession>A0ABU1VQM2</accession>
<evidence type="ECO:0000256" key="3">
    <source>
        <dbReference type="ARBA" id="ARBA00012681"/>
    </source>
</evidence>
<comment type="cofactor">
    <cofactor evidence="1">
        <name>pyridoxal 5'-phosphate</name>
        <dbReference type="ChEBI" id="CHEBI:597326"/>
    </cofactor>
</comment>
<feature type="domain" description="Glutaredoxin" evidence="8">
    <location>
        <begin position="377"/>
        <end position="444"/>
    </location>
</feature>
<evidence type="ECO:0000256" key="5">
    <source>
        <dbReference type="ARBA" id="ARBA00047931"/>
    </source>
</evidence>
<dbReference type="EC" id="2.5.1.47" evidence="3"/>
<dbReference type="Gene3D" id="3.40.50.1100">
    <property type="match status" value="2"/>
</dbReference>
<dbReference type="SUPFAM" id="SSF53686">
    <property type="entry name" value="Tryptophan synthase beta subunit-like PLP-dependent enzymes"/>
    <property type="match status" value="1"/>
</dbReference>
<dbReference type="InterPro" id="IPR001926">
    <property type="entry name" value="TrpB-like_PALP"/>
</dbReference>
<dbReference type="GO" id="GO:0004124">
    <property type="term" value="F:cysteine synthase activity"/>
    <property type="evidence" value="ECO:0007669"/>
    <property type="project" value="UniProtKB-EC"/>
</dbReference>
<dbReference type="Proteomes" id="UP001267878">
    <property type="component" value="Unassembled WGS sequence"/>
</dbReference>
<organism evidence="9 10">
    <name type="scientific">Agrilutibacter niabensis</name>
    <dbReference type="NCBI Taxonomy" id="380628"/>
    <lineage>
        <taxon>Bacteria</taxon>
        <taxon>Pseudomonadati</taxon>
        <taxon>Pseudomonadota</taxon>
        <taxon>Gammaproteobacteria</taxon>
        <taxon>Lysobacterales</taxon>
        <taxon>Lysobacteraceae</taxon>
        <taxon>Agrilutibacter</taxon>
    </lineage>
</organism>
<evidence type="ECO:0000313" key="10">
    <source>
        <dbReference type="Proteomes" id="UP001267878"/>
    </source>
</evidence>
<protein>
    <recommendedName>
        <fullName evidence="3">cysteine synthase</fullName>
        <ecNumber evidence="3">2.5.1.47</ecNumber>
    </recommendedName>
</protein>
<dbReference type="PANTHER" id="PTHR10314">
    <property type="entry name" value="CYSTATHIONINE BETA-SYNTHASE"/>
    <property type="match status" value="1"/>
</dbReference>
<feature type="region of interest" description="Disordered" evidence="6">
    <location>
        <begin position="472"/>
        <end position="509"/>
    </location>
</feature>
<evidence type="ECO:0000256" key="4">
    <source>
        <dbReference type="ARBA" id="ARBA00022898"/>
    </source>
</evidence>
<comment type="pathway">
    <text evidence="2">Amino-acid biosynthesis; L-cysteine biosynthesis; L-cysteine from L-serine: step 2/2.</text>
</comment>
<dbReference type="InterPro" id="IPR036249">
    <property type="entry name" value="Thioredoxin-like_sf"/>
</dbReference>
<dbReference type="NCBIfam" id="TIGR01136">
    <property type="entry name" value="cysKM"/>
    <property type="match status" value="1"/>
</dbReference>
<reference evidence="9 10" key="1">
    <citation type="submission" date="2023-07" db="EMBL/GenBank/DDBJ databases">
        <title>Sorghum-associated microbial communities from plants grown in Nebraska, USA.</title>
        <authorList>
            <person name="Schachtman D."/>
        </authorList>
    </citation>
    <scope>NUCLEOTIDE SEQUENCE [LARGE SCALE GENOMIC DNA]</scope>
    <source>
        <strain evidence="9 10">BE187</strain>
    </source>
</reference>
<keyword evidence="4" id="KW-0663">Pyridoxal phosphate</keyword>
<dbReference type="Pfam" id="PF00291">
    <property type="entry name" value="PALP"/>
    <property type="match status" value="1"/>
</dbReference>
<comment type="caution">
    <text evidence="9">The sequence shown here is derived from an EMBL/GenBank/DDBJ whole genome shotgun (WGS) entry which is preliminary data.</text>
</comment>
<dbReference type="InterPro" id="IPR002109">
    <property type="entry name" value="Glutaredoxin"/>
</dbReference>
<dbReference type="PRINTS" id="PR00160">
    <property type="entry name" value="GLUTAREDOXIN"/>
</dbReference>
<dbReference type="CDD" id="cd01561">
    <property type="entry name" value="CBS_like"/>
    <property type="match status" value="1"/>
</dbReference>
<dbReference type="InterPro" id="IPR005856">
    <property type="entry name" value="Cys_synth"/>
</dbReference>
<dbReference type="PROSITE" id="PS51354">
    <property type="entry name" value="GLUTAREDOXIN_2"/>
    <property type="match status" value="1"/>
</dbReference>
<feature type="compositionally biased region" description="Polar residues" evidence="6">
    <location>
        <begin position="482"/>
        <end position="491"/>
    </location>
</feature>
<dbReference type="SUPFAM" id="SSF52833">
    <property type="entry name" value="Thioredoxin-like"/>
    <property type="match status" value="1"/>
</dbReference>
<feature type="domain" description="Tryptophan synthase beta chain-like PALP" evidence="7">
    <location>
        <begin position="6"/>
        <end position="305"/>
    </location>
</feature>
<dbReference type="InterPro" id="IPR050214">
    <property type="entry name" value="Cys_Synth/Cystath_Beta-Synth"/>
</dbReference>
<evidence type="ECO:0000313" key="9">
    <source>
        <dbReference type="EMBL" id="MDR7099789.1"/>
    </source>
</evidence>
<evidence type="ECO:0000256" key="2">
    <source>
        <dbReference type="ARBA" id="ARBA00004962"/>
    </source>
</evidence>
<dbReference type="InterPro" id="IPR014025">
    <property type="entry name" value="Glutaredoxin_subgr"/>
</dbReference>
<proteinExistence type="predicted"/>
<name>A0ABU1VQM2_9GAMM</name>
<dbReference type="InterPro" id="IPR036052">
    <property type="entry name" value="TrpB-like_PALP_sf"/>
</dbReference>
<keyword evidence="9" id="KW-0808">Transferase</keyword>
<dbReference type="Gene3D" id="3.40.30.10">
    <property type="entry name" value="Glutaredoxin"/>
    <property type="match status" value="1"/>
</dbReference>
<evidence type="ECO:0000259" key="8">
    <source>
        <dbReference type="Pfam" id="PF00462"/>
    </source>
</evidence>
<evidence type="ECO:0000259" key="7">
    <source>
        <dbReference type="Pfam" id="PF00291"/>
    </source>
</evidence>
<dbReference type="Pfam" id="PF00462">
    <property type="entry name" value="Glutaredoxin"/>
    <property type="match status" value="1"/>
</dbReference>
<comment type="catalytic activity">
    <reaction evidence="5">
        <text>O-acetyl-L-serine + hydrogen sulfide = L-cysteine + acetate</text>
        <dbReference type="Rhea" id="RHEA:14829"/>
        <dbReference type="ChEBI" id="CHEBI:29919"/>
        <dbReference type="ChEBI" id="CHEBI:30089"/>
        <dbReference type="ChEBI" id="CHEBI:35235"/>
        <dbReference type="ChEBI" id="CHEBI:58340"/>
        <dbReference type="EC" id="2.5.1.47"/>
    </reaction>
</comment>